<sequence length="486" mass="50796">MRLASPSFLLKSISIAAISYLAVRYARQAVMSTPRTIVVGGGLAGLSAAHTALENGATVVLLDKKPSLGGNSVKASSGINGAGTSAQKKHGIVDTPEAFYKDSAASARDLARPHLIKALTDHSAPTLQWLVDVFGVDLSLVARLGGHSIPRTHRGKGGAPGWAMTSALVKALEARSDRAQIIKDARVVSLVRDAGRVTGVEYEVEGERRTELGAVVIATGGYAADYATGGFLSQHRGDLMTLPTTNGDHATGDGHRLAASLGGALCDMDQVQVHPTGFVDPKDPDAKTKFLAAEALRGVGGLLVDRNGARFVDELERRDTVTAAMQAAEAPIRLLLNPQAAAALEAHCKFYMAKGLMKRYENAATVAEETGIPLSALEATFTAHQAYADGREKDPFGKTNFDNATYTLDEPLLVAQMTPVVHYTMGGITVDEQARVLDEAGGPIPGLFAAGEAIGGVHGRNRLGGSSLLEAVVFGRIAGKSSTSTV</sequence>
<organism evidence="8 9">
    <name type="scientific">Schizophyllum amplum</name>
    <dbReference type="NCBI Taxonomy" id="97359"/>
    <lineage>
        <taxon>Eukaryota</taxon>
        <taxon>Fungi</taxon>
        <taxon>Dikarya</taxon>
        <taxon>Basidiomycota</taxon>
        <taxon>Agaricomycotina</taxon>
        <taxon>Agaricomycetes</taxon>
        <taxon>Agaricomycetidae</taxon>
        <taxon>Agaricales</taxon>
        <taxon>Schizophyllaceae</taxon>
        <taxon>Schizophyllum</taxon>
    </lineage>
</organism>
<dbReference type="EC" id="1.3.1.6" evidence="6"/>
<keyword evidence="3 6" id="KW-0274">FAD</keyword>
<keyword evidence="4 6" id="KW-0560">Oxidoreductase</keyword>
<dbReference type="AlphaFoldDB" id="A0A550CW43"/>
<dbReference type="EMBL" id="VDMD01000001">
    <property type="protein sequence ID" value="TRM68983.1"/>
    <property type="molecule type" value="Genomic_DNA"/>
</dbReference>
<dbReference type="PANTHER" id="PTHR43400">
    <property type="entry name" value="FUMARATE REDUCTASE"/>
    <property type="match status" value="1"/>
</dbReference>
<dbReference type="PANTHER" id="PTHR43400:SF1">
    <property type="entry name" value="FUMARATE REDUCTASE"/>
    <property type="match status" value="1"/>
</dbReference>
<evidence type="ECO:0000256" key="6">
    <source>
        <dbReference type="RuleBase" id="RU366062"/>
    </source>
</evidence>
<feature type="domain" description="FAD-dependent oxidoreductase 2 FAD-binding" evidence="7">
    <location>
        <begin position="37"/>
        <end position="468"/>
    </location>
</feature>
<comment type="cofactor">
    <cofactor evidence="6">
        <name>FAD</name>
        <dbReference type="ChEBI" id="CHEBI:57692"/>
    </cofactor>
    <text evidence="6">Binds 1 FAD per monomer.</text>
</comment>
<evidence type="ECO:0000256" key="3">
    <source>
        <dbReference type="ARBA" id="ARBA00022827"/>
    </source>
</evidence>
<reference evidence="8 9" key="1">
    <citation type="journal article" date="2019" name="New Phytol.">
        <title>Comparative genomics reveals unique wood-decay strategies and fruiting body development in the Schizophyllaceae.</title>
        <authorList>
            <person name="Almasi E."/>
            <person name="Sahu N."/>
            <person name="Krizsan K."/>
            <person name="Balint B."/>
            <person name="Kovacs G.M."/>
            <person name="Kiss B."/>
            <person name="Cseklye J."/>
            <person name="Drula E."/>
            <person name="Henrissat B."/>
            <person name="Nagy I."/>
            <person name="Chovatia M."/>
            <person name="Adam C."/>
            <person name="LaButti K."/>
            <person name="Lipzen A."/>
            <person name="Riley R."/>
            <person name="Grigoriev I.V."/>
            <person name="Nagy L.G."/>
        </authorList>
    </citation>
    <scope>NUCLEOTIDE SEQUENCE [LARGE SCALE GENOMIC DNA]</scope>
    <source>
        <strain evidence="8 9">NL-1724</strain>
    </source>
</reference>
<keyword evidence="9" id="KW-1185">Reference proteome</keyword>
<dbReference type="OrthoDB" id="10254877at2759"/>
<evidence type="ECO:0000259" key="7">
    <source>
        <dbReference type="Pfam" id="PF00890"/>
    </source>
</evidence>
<dbReference type="Gene3D" id="3.50.50.60">
    <property type="entry name" value="FAD/NAD(P)-binding domain"/>
    <property type="match status" value="1"/>
</dbReference>
<evidence type="ECO:0000313" key="9">
    <source>
        <dbReference type="Proteomes" id="UP000320762"/>
    </source>
</evidence>
<comment type="caution">
    <text evidence="8">The sequence shown here is derived from an EMBL/GenBank/DDBJ whole genome shotgun (WGS) entry which is preliminary data.</text>
</comment>
<accession>A0A550CW43</accession>
<gene>
    <name evidence="8" type="ORF">BD626DRAFT_393539</name>
</gene>
<dbReference type="InterPro" id="IPR036188">
    <property type="entry name" value="FAD/NAD-bd_sf"/>
</dbReference>
<evidence type="ECO:0000256" key="4">
    <source>
        <dbReference type="ARBA" id="ARBA00023002"/>
    </source>
</evidence>
<comment type="similarity">
    <text evidence="1 6">Belongs to the FAD-dependent oxidoreductase 2 family. FRD/SDH subfamily.</text>
</comment>
<dbReference type="Pfam" id="PF00890">
    <property type="entry name" value="FAD_binding_2"/>
    <property type="match status" value="1"/>
</dbReference>
<dbReference type="InterPro" id="IPR050315">
    <property type="entry name" value="FAD-oxidoreductase_2"/>
</dbReference>
<keyword evidence="2 6" id="KW-0285">Flavoprotein</keyword>
<evidence type="ECO:0000256" key="5">
    <source>
        <dbReference type="ARBA" id="ARBA00050832"/>
    </source>
</evidence>
<dbReference type="Proteomes" id="UP000320762">
    <property type="component" value="Unassembled WGS sequence"/>
</dbReference>
<comment type="function">
    <text evidence="6">Irreversibly catalyzes the reduction of fumarate to succinate.</text>
</comment>
<dbReference type="NCBIfam" id="TIGR01813">
    <property type="entry name" value="flavo_cyto_c"/>
    <property type="match status" value="1"/>
</dbReference>
<dbReference type="InterPro" id="IPR003953">
    <property type="entry name" value="FAD-dep_OxRdtase_2_FAD-bd"/>
</dbReference>
<evidence type="ECO:0000256" key="1">
    <source>
        <dbReference type="ARBA" id="ARBA00008040"/>
    </source>
</evidence>
<proteinExistence type="inferred from homology"/>
<dbReference type="InterPro" id="IPR010960">
    <property type="entry name" value="Flavocytochrome_c"/>
</dbReference>
<evidence type="ECO:0000256" key="2">
    <source>
        <dbReference type="ARBA" id="ARBA00022630"/>
    </source>
</evidence>
<dbReference type="SUPFAM" id="SSF56425">
    <property type="entry name" value="Succinate dehydrogenase/fumarate reductase flavoprotein, catalytic domain"/>
    <property type="match status" value="1"/>
</dbReference>
<protein>
    <recommendedName>
        <fullName evidence="6">Fumarate reductase</fullName>
        <ecNumber evidence="6">1.3.1.6</ecNumber>
    </recommendedName>
</protein>
<evidence type="ECO:0000313" key="8">
    <source>
        <dbReference type="EMBL" id="TRM68983.1"/>
    </source>
</evidence>
<dbReference type="GO" id="GO:0016156">
    <property type="term" value="F:fumarate reductase (NADH) activity"/>
    <property type="evidence" value="ECO:0007669"/>
    <property type="project" value="UniProtKB-EC"/>
</dbReference>
<dbReference type="STRING" id="97359.A0A550CW43"/>
<comment type="catalytic activity">
    <reaction evidence="5 6">
        <text>succinate + NAD(+) = fumarate + NADH + H(+)</text>
        <dbReference type="Rhea" id="RHEA:18281"/>
        <dbReference type="ChEBI" id="CHEBI:15378"/>
        <dbReference type="ChEBI" id="CHEBI:29806"/>
        <dbReference type="ChEBI" id="CHEBI:30031"/>
        <dbReference type="ChEBI" id="CHEBI:57540"/>
        <dbReference type="ChEBI" id="CHEBI:57945"/>
        <dbReference type="EC" id="1.3.1.6"/>
    </reaction>
</comment>
<dbReference type="SUPFAM" id="SSF51905">
    <property type="entry name" value="FAD/NAD(P)-binding domain"/>
    <property type="match status" value="1"/>
</dbReference>
<dbReference type="GO" id="GO:0010181">
    <property type="term" value="F:FMN binding"/>
    <property type="evidence" value="ECO:0007669"/>
    <property type="project" value="InterPro"/>
</dbReference>
<dbReference type="Gene3D" id="3.90.700.10">
    <property type="entry name" value="Succinate dehydrogenase/fumarate reductase flavoprotein, catalytic domain"/>
    <property type="match status" value="1"/>
</dbReference>
<dbReference type="InterPro" id="IPR027477">
    <property type="entry name" value="Succ_DH/fumarate_Rdtase_cat_sf"/>
</dbReference>
<dbReference type="FunFam" id="3.90.700.10:FF:000007">
    <property type="entry name" value="NADH-dependent fumarate reductase"/>
    <property type="match status" value="1"/>
</dbReference>
<name>A0A550CW43_9AGAR</name>